<accession>A0A6M3MC76</accession>
<dbReference type="PROSITE" id="PS51257">
    <property type="entry name" value="PROKAR_LIPOPROTEIN"/>
    <property type="match status" value="1"/>
</dbReference>
<evidence type="ECO:0000313" key="2">
    <source>
        <dbReference type="EMBL" id="QJB03740.1"/>
    </source>
</evidence>
<evidence type="ECO:0000256" key="1">
    <source>
        <dbReference type="SAM" id="MobiDB-lite"/>
    </source>
</evidence>
<name>A0A6M3MC76_9ZZZZ</name>
<feature type="region of interest" description="Disordered" evidence="1">
    <location>
        <begin position="144"/>
        <end position="166"/>
    </location>
</feature>
<evidence type="ECO:0008006" key="3">
    <source>
        <dbReference type="Google" id="ProtNLM"/>
    </source>
</evidence>
<dbReference type="AlphaFoldDB" id="A0A6M3MC76"/>
<protein>
    <recommendedName>
        <fullName evidence="3">Lipoprotein</fullName>
    </recommendedName>
</protein>
<proteinExistence type="predicted"/>
<reference evidence="2" key="1">
    <citation type="submission" date="2020-03" db="EMBL/GenBank/DDBJ databases">
        <title>The deep terrestrial virosphere.</title>
        <authorList>
            <person name="Holmfeldt K."/>
            <person name="Nilsson E."/>
            <person name="Simone D."/>
            <person name="Lopez-Fernandez M."/>
            <person name="Wu X."/>
            <person name="de Brujin I."/>
            <person name="Lundin D."/>
            <person name="Andersson A."/>
            <person name="Bertilsson S."/>
            <person name="Dopson M."/>
        </authorList>
    </citation>
    <scope>NUCLEOTIDE SEQUENCE</scope>
    <source>
        <strain evidence="2">MM171B00554</strain>
    </source>
</reference>
<feature type="compositionally biased region" description="Polar residues" evidence="1">
    <location>
        <begin position="34"/>
        <end position="49"/>
    </location>
</feature>
<feature type="region of interest" description="Disordered" evidence="1">
    <location>
        <begin position="27"/>
        <end position="61"/>
    </location>
</feature>
<organism evidence="2">
    <name type="scientific">viral metagenome</name>
    <dbReference type="NCBI Taxonomy" id="1070528"/>
    <lineage>
        <taxon>unclassified sequences</taxon>
        <taxon>metagenomes</taxon>
        <taxon>organismal metagenomes</taxon>
    </lineage>
</organism>
<sequence>MKMRKITVLIIAVLSISVLSGCVDNKSADKSKDVQTGINSTAEPQSNASGEKIEAGNMSQSQKTRVLNLTGENGNSTGTGAGSAGSDWCMPGSKITVKLPSGEKEFTVTGITTYDGREVCKAELIYENGKTTRYYSKDGKFEAMNSSASGPGNVSSEARTSVNSSG</sequence>
<dbReference type="EMBL" id="MT143859">
    <property type="protein sequence ID" value="QJB03740.1"/>
    <property type="molecule type" value="Genomic_DNA"/>
</dbReference>
<gene>
    <name evidence="2" type="ORF">MM171B00554_0001</name>
</gene>